<proteinExistence type="inferred from homology"/>
<dbReference type="PROSITE" id="PS50294">
    <property type="entry name" value="WD_REPEATS_REGION"/>
    <property type="match status" value="1"/>
</dbReference>
<feature type="compositionally biased region" description="Acidic residues" evidence="7">
    <location>
        <begin position="1213"/>
        <end position="1224"/>
    </location>
</feature>
<evidence type="ECO:0000256" key="7">
    <source>
        <dbReference type="SAM" id="MobiDB-lite"/>
    </source>
</evidence>
<dbReference type="SUPFAM" id="SSF50978">
    <property type="entry name" value="WD40 repeat-like"/>
    <property type="match status" value="1"/>
</dbReference>
<dbReference type="EMBL" id="LVCJ01000042">
    <property type="protein sequence ID" value="OAL34107.1"/>
    <property type="molecule type" value="Genomic_DNA"/>
</dbReference>
<sequence>MAARATKFDSSLPKIKDIYTIPGQDRYAFYDGKFWPWPTASDDEPLFAVVGQKRILIARASPREPITTIHDLHDVDVERNPGHPGLNSCAWGYANPAQPLLIVAGGFGIIKVVDVLSGKRCKLRIQHVNASINDIAVHHCYPWIFATASQDGQVRVWDLRPCFSPLRVSPIIICGGGIDGHRAGVLSVSWHKSGRYLVTGGFDHSVCVWTLPDLGKRSPFWASIDPKRIERHTSEAMMIYYPHLITKAIHSNYVDCVKFLGDFIVSKAATENKIVLWKITGFDSSKSPPTSMTAVKAGAHLDTRNGFMRTVITEKDGTQTVTIPDEFQNKAPYERLLELDAPYSEAFYMRFAVLSPSRDYPYSRLMIAYANGASELRFWDLDRLCKGHDHPPCRRRKHGRKLKRKRSEPELIPAWEKRLKPEDIPVLSEMPKFDAIPTPDRKPKTEDLSASQRQTRKRRALSSINDRRSLRLRQVSPTVESEDVETEWGSVKIKQDSVEANEETESIEQECPDNKQPIISTRLRKSAARNIPTGQSSDMKAAHQLHSSTLRTISTRSKRQVQNSDSKTHTGRASTSVPDSGSTKPRPNITIEISSLSSSRRMSPPSKPNTVNLSLHTSNDNPLLSSHAVRRSPRSKPDTVQSSQERVYNENDAHPVRGSARLTPRSTSSSSTDSDVPEDTIVIRSLAPARPRLGLLSPAASEIASDTSTVSRSSRSSPASQLPSPAASDTVAAAERIKSPALSTPQTPSPTPPQSDIFGEATLARRSTRLKARSANRASETSDATRDTSAFKSPAPSQPFDNLGPAGDSPRSQRIYLEKQRIILDDSSSGSDEEYYSTTESESPHTRDFTKRRIKSKKCEEEVLDSIEVEDEFSDTLMGEGDGPTGLDTEDVAPDIPEPERALSATQESESPSDAWEPEAGRPVTLESEPESTNIIKGPPTLVDLPAMTASRLAALTLETTPDKFDPFREPGKRGSPNRDRGRYTLDNPHNPLKAHKRVVLHKLQYKKQAPFVARTADWSPCGNWSLVVGESGKHPKDGWGGVALLRCRDVPDKRRPKDLFQELLPVFEKIRDVILDLNDPEEIDRWLNQHDVILQQLAEPSQFDVGRDNLREMVSALLCAHPTQLYQTLFELGYTLEELLEGDNGAQNYPELETDNEADDESSDKEGDDDEEEEKDGDESNNADDSGEESSSNDKFENAKVRRYEDWAIYDFEEEDDDTDEEFYPAQLRSSRRLHA</sequence>
<organism evidence="8 9">
    <name type="scientific">Fonsecaea nubica</name>
    <dbReference type="NCBI Taxonomy" id="856822"/>
    <lineage>
        <taxon>Eukaryota</taxon>
        <taxon>Fungi</taxon>
        <taxon>Dikarya</taxon>
        <taxon>Ascomycota</taxon>
        <taxon>Pezizomycotina</taxon>
        <taxon>Eurotiomycetes</taxon>
        <taxon>Chaetothyriomycetidae</taxon>
        <taxon>Chaetothyriales</taxon>
        <taxon>Herpotrichiellaceae</taxon>
        <taxon>Fonsecaea</taxon>
    </lineage>
</organism>
<accession>A0A178CXH3</accession>
<dbReference type="Gene3D" id="2.130.10.10">
    <property type="entry name" value="YVTN repeat-like/Quinoprotein amine dehydrogenase"/>
    <property type="match status" value="1"/>
</dbReference>
<evidence type="ECO:0000256" key="2">
    <source>
        <dbReference type="ARBA" id="ARBA00022574"/>
    </source>
</evidence>
<evidence type="ECO:0000313" key="9">
    <source>
        <dbReference type="Proteomes" id="UP000185904"/>
    </source>
</evidence>
<feature type="compositionally biased region" description="Low complexity" evidence="7">
    <location>
        <begin position="704"/>
        <end position="729"/>
    </location>
</feature>
<comment type="caution">
    <text evidence="8">The sequence shown here is derived from an EMBL/GenBank/DDBJ whole genome shotgun (WGS) entry which is preliminary data.</text>
</comment>
<feature type="compositionally biased region" description="Acidic residues" evidence="7">
    <location>
        <begin position="499"/>
        <end position="511"/>
    </location>
</feature>
<keyword evidence="5" id="KW-0804">Transcription</keyword>
<gene>
    <name evidence="8" type="ORF">AYO20_06562</name>
</gene>
<feature type="region of interest" description="Disordered" evidence="7">
    <location>
        <begin position="1213"/>
        <end position="1237"/>
    </location>
</feature>
<dbReference type="PROSITE" id="PS50082">
    <property type="entry name" value="WD_REPEATS_2"/>
    <property type="match status" value="2"/>
</dbReference>
<dbReference type="InterPro" id="IPR036322">
    <property type="entry name" value="WD40_repeat_dom_sf"/>
</dbReference>
<evidence type="ECO:0000256" key="1">
    <source>
        <dbReference type="ARBA" id="ARBA00008075"/>
    </source>
</evidence>
<feature type="compositionally biased region" description="Low complexity" evidence="7">
    <location>
        <begin position="825"/>
        <end position="841"/>
    </location>
</feature>
<feature type="compositionally biased region" description="Polar residues" evidence="7">
    <location>
        <begin position="608"/>
        <end position="624"/>
    </location>
</feature>
<dbReference type="SMART" id="SM00320">
    <property type="entry name" value="WD40"/>
    <property type="match status" value="2"/>
</dbReference>
<dbReference type="InterPro" id="IPR015943">
    <property type="entry name" value="WD40/YVTN_repeat-like_dom_sf"/>
</dbReference>
<name>A0A178CXH3_9EURO</name>
<evidence type="ECO:0000313" key="8">
    <source>
        <dbReference type="EMBL" id="OAL34107.1"/>
    </source>
</evidence>
<evidence type="ECO:0000256" key="4">
    <source>
        <dbReference type="ARBA" id="ARBA00023015"/>
    </source>
</evidence>
<dbReference type="RefSeq" id="XP_022499119.1">
    <property type="nucleotide sequence ID" value="XM_022644851.1"/>
</dbReference>
<keyword evidence="2 6" id="KW-0853">WD repeat</keyword>
<evidence type="ECO:0000256" key="6">
    <source>
        <dbReference type="PROSITE-ProRule" id="PRU00221"/>
    </source>
</evidence>
<dbReference type="GeneID" id="34589976"/>
<evidence type="ECO:0000256" key="5">
    <source>
        <dbReference type="ARBA" id="ARBA00023163"/>
    </source>
</evidence>
<dbReference type="PANTHER" id="PTHR10253">
    <property type="entry name" value="POLYCOMB PROTEIN"/>
    <property type="match status" value="1"/>
</dbReference>
<feature type="compositionally biased region" description="Low complexity" evidence="7">
    <location>
        <begin position="594"/>
        <end position="604"/>
    </location>
</feature>
<reference evidence="8 9" key="1">
    <citation type="submission" date="2016-03" db="EMBL/GenBank/DDBJ databases">
        <title>The draft genome sequence of Fonsecaea nubica causative agent of cutaneous subcutaneous infection in human host.</title>
        <authorList>
            <person name="Costa F."/>
            <person name="Sybren D.H."/>
            <person name="Raittz R.T."/>
            <person name="Weiss V.A."/>
            <person name="Leao A.C."/>
            <person name="Gomes R."/>
            <person name="De Souza E.M."/>
            <person name="Pedrosa F.O."/>
            <person name="Steffens M.B."/>
            <person name="Bombassaro A."/>
            <person name="Tadra-Sfeir M.Z."/>
            <person name="Moreno L.F."/>
            <person name="Najafzadeh M.J."/>
            <person name="Felipe M.S."/>
            <person name="Teixeira M."/>
            <person name="Sun J."/>
            <person name="Xi L."/>
            <person name="Castro M.A."/>
            <person name="Vicente V.A."/>
        </authorList>
    </citation>
    <scope>NUCLEOTIDE SEQUENCE [LARGE SCALE GENOMIC DNA]</scope>
    <source>
        <strain evidence="8 9">CBS 269.64</strain>
    </source>
</reference>
<feature type="region of interest" description="Disordered" evidence="7">
    <location>
        <begin position="426"/>
        <end position="680"/>
    </location>
</feature>
<feature type="region of interest" description="Disordered" evidence="7">
    <location>
        <begin position="961"/>
        <end position="991"/>
    </location>
</feature>
<dbReference type="InterPro" id="IPR001680">
    <property type="entry name" value="WD40_rpt"/>
</dbReference>
<dbReference type="OrthoDB" id="7318948at2759"/>
<keyword evidence="4" id="KW-0805">Transcription regulation</keyword>
<protein>
    <submittedName>
        <fullName evidence="8">Uncharacterized protein</fullName>
    </submittedName>
</protein>
<feature type="region of interest" description="Disordered" evidence="7">
    <location>
        <begin position="697"/>
        <end position="940"/>
    </location>
</feature>
<keyword evidence="3" id="KW-0677">Repeat</keyword>
<feature type="repeat" description="WD" evidence="6">
    <location>
        <begin position="145"/>
        <end position="160"/>
    </location>
</feature>
<feature type="compositionally biased region" description="Acidic residues" evidence="7">
    <location>
        <begin position="1153"/>
        <end position="1189"/>
    </location>
</feature>
<feature type="compositionally biased region" description="Polar residues" evidence="7">
    <location>
        <begin position="545"/>
        <end position="585"/>
    </location>
</feature>
<dbReference type="Pfam" id="PF00400">
    <property type="entry name" value="WD40"/>
    <property type="match status" value="2"/>
</dbReference>
<feature type="repeat" description="WD" evidence="6">
    <location>
        <begin position="178"/>
        <end position="211"/>
    </location>
</feature>
<evidence type="ECO:0000256" key="3">
    <source>
        <dbReference type="ARBA" id="ARBA00022737"/>
    </source>
</evidence>
<dbReference type="Proteomes" id="UP000185904">
    <property type="component" value="Unassembled WGS sequence"/>
</dbReference>
<keyword evidence="9" id="KW-1185">Reference proteome</keyword>
<comment type="similarity">
    <text evidence="1">Belongs to the WD repeat ESC family.</text>
</comment>
<feature type="region of interest" description="Disordered" evidence="7">
    <location>
        <begin position="1146"/>
        <end position="1199"/>
    </location>
</feature>
<feature type="compositionally biased region" description="Basic and acidic residues" evidence="7">
    <location>
        <begin position="961"/>
        <end position="984"/>
    </location>
</feature>
<feature type="compositionally biased region" description="Polar residues" evidence="7">
    <location>
        <begin position="776"/>
        <end position="791"/>
    </location>
</feature>
<feature type="compositionally biased region" description="Acidic residues" evidence="7">
    <location>
        <begin position="862"/>
        <end position="874"/>
    </location>
</feature>
<dbReference type="AlphaFoldDB" id="A0A178CXH3"/>
<feature type="compositionally biased region" description="Basic and acidic residues" evidence="7">
    <location>
        <begin position="842"/>
        <end position="861"/>
    </location>
</feature>
<dbReference type="InterPro" id="IPR051243">
    <property type="entry name" value="PcG_WD-repeat"/>
</dbReference>